<feature type="domain" description="Gram-positive cocci surface proteins LPxTG" evidence="7">
    <location>
        <begin position="497"/>
        <end position="532"/>
    </location>
</feature>
<accession>A0AAW6EB66</accession>
<organism evidence="8 9">
    <name type="scientific">Ruminococcus bicirculans</name>
    <name type="common">ex Wegman et al. 2014</name>
    <dbReference type="NCBI Taxonomy" id="1160721"/>
    <lineage>
        <taxon>Bacteria</taxon>
        <taxon>Bacillati</taxon>
        <taxon>Bacillota</taxon>
        <taxon>Clostridia</taxon>
        <taxon>Eubacteriales</taxon>
        <taxon>Oscillospiraceae</taxon>
        <taxon>Ruminococcus</taxon>
    </lineage>
</organism>
<dbReference type="InterPro" id="IPR013783">
    <property type="entry name" value="Ig-like_fold"/>
</dbReference>
<dbReference type="NCBIfam" id="TIGR04226">
    <property type="entry name" value="RrgB_K2N_iso_D2"/>
    <property type="match status" value="1"/>
</dbReference>
<keyword evidence="3 6" id="KW-0732">Signal</keyword>
<evidence type="ECO:0000256" key="1">
    <source>
        <dbReference type="ARBA" id="ARBA00022512"/>
    </source>
</evidence>
<dbReference type="RefSeq" id="WP_195220251.1">
    <property type="nucleotide sequence ID" value="NZ_DBEXRK010000161.1"/>
</dbReference>
<evidence type="ECO:0000256" key="3">
    <source>
        <dbReference type="ARBA" id="ARBA00022729"/>
    </source>
</evidence>
<evidence type="ECO:0000256" key="6">
    <source>
        <dbReference type="SAM" id="SignalP"/>
    </source>
</evidence>
<dbReference type="Gene3D" id="2.60.40.740">
    <property type="match status" value="1"/>
</dbReference>
<keyword evidence="5" id="KW-0472">Membrane</keyword>
<name>A0AAW6EB66_9FIRM</name>
<keyword evidence="5" id="KW-0812">Transmembrane</keyword>
<dbReference type="Pfam" id="PF17802">
    <property type="entry name" value="SpaA"/>
    <property type="match status" value="1"/>
</dbReference>
<dbReference type="NCBIfam" id="TIGR01167">
    <property type="entry name" value="LPXTG_anchor"/>
    <property type="match status" value="1"/>
</dbReference>
<sequence>MKMKKFAALAAATVMSVSAIAATSAFGVFATTDAGVNNIVIKDSDTNRVYKAYQIFDQASATNTIKWGKGINGDALLTSLKTPGLSTYMSQFDSAESAVDVAKIISDADHWTKEDTAKFAKAASGCIIDNKSVTAYEDNGEYTIPLPNAGYYLVVDATENNGVDKANSALILNVSGTTNVTPKKTKPTLTKQIKHNENDSWGDVGDNAIGDDVEFKITTTIPSDVSAYDKYTYTVRDQLSEGFTFNDNLTYKYYDADGQEITSVTVGPNTTVGDDSSTTDYKESFYVTFDIKELVKNYPTVAKIETYYSAKLNEKAKVAVTAPDSVNNNPNTAYLTYSNNPQDTTGKEKGETPKVTVYDWTFSLVGNKVDEKGEPLADAKFQLQDKNGAVLKLVDISDGENKNVYRLAIGNEAGAIDTIVTDATGKFTIKGIDDQTTYKLVETEAPAQYNRADPYEFKFDTTYDPANTLQSIRMLDGTDSGTSGSTVKIINQKGGSLPTTGGIGTQIFYGVGGAIVLGAGVLLIAKKRAKND</sequence>
<dbReference type="Pfam" id="PF00746">
    <property type="entry name" value="Gram_pos_anchor"/>
    <property type="match status" value="1"/>
</dbReference>
<gene>
    <name evidence="8" type="ORF">PNW00_01035</name>
</gene>
<dbReference type="PROSITE" id="PS50847">
    <property type="entry name" value="GRAM_POS_ANCHORING"/>
    <property type="match status" value="1"/>
</dbReference>
<evidence type="ECO:0000256" key="2">
    <source>
        <dbReference type="ARBA" id="ARBA00022525"/>
    </source>
</evidence>
<evidence type="ECO:0000313" key="8">
    <source>
        <dbReference type="EMBL" id="MDB8749029.1"/>
    </source>
</evidence>
<evidence type="ECO:0000259" key="7">
    <source>
        <dbReference type="PROSITE" id="PS50847"/>
    </source>
</evidence>
<keyword evidence="4" id="KW-0572">Peptidoglycan-anchor</keyword>
<comment type="caution">
    <text evidence="8">The sequence shown here is derived from an EMBL/GenBank/DDBJ whole genome shotgun (WGS) entry which is preliminary data.</text>
</comment>
<reference evidence="8" key="1">
    <citation type="submission" date="2023-01" db="EMBL/GenBank/DDBJ databases">
        <title>Human gut microbiome strain richness.</title>
        <authorList>
            <person name="Chen-Liaw A."/>
        </authorList>
    </citation>
    <scope>NUCLEOTIDE SEQUENCE</scope>
    <source>
        <strain evidence="8">D43st1_D9_D43t1_170807</strain>
    </source>
</reference>
<evidence type="ECO:0000313" key="9">
    <source>
        <dbReference type="Proteomes" id="UP001213042"/>
    </source>
</evidence>
<feature type="chain" id="PRO_5043352752" evidence="6">
    <location>
        <begin position="22"/>
        <end position="532"/>
    </location>
</feature>
<feature type="transmembrane region" description="Helical" evidence="5">
    <location>
        <begin position="507"/>
        <end position="525"/>
    </location>
</feature>
<keyword evidence="2" id="KW-0964">Secreted</keyword>
<dbReference type="InterPro" id="IPR026466">
    <property type="entry name" value="Fim_isopep_form_D2_dom"/>
</dbReference>
<keyword evidence="5" id="KW-1133">Transmembrane helix</keyword>
<feature type="signal peptide" evidence="6">
    <location>
        <begin position="1"/>
        <end position="21"/>
    </location>
</feature>
<evidence type="ECO:0000256" key="4">
    <source>
        <dbReference type="ARBA" id="ARBA00023088"/>
    </source>
</evidence>
<dbReference type="EMBL" id="JAQMLU010000001">
    <property type="protein sequence ID" value="MDB8749029.1"/>
    <property type="molecule type" value="Genomic_DNA"/>
</dbReference>
<dbReference type="Gene3D" id="2.60.40.10">
    <property type="entry name" value="Immunoglobulins"/>
    <property type="match status" value="1"/>
</dbReference>
<dbReference type="InterPro" id="IPR019931">
    <property type="entry name" value="LPXTG_anchor"/>
</dbReference>
<proteinExistence type="predicted"/>
<dbReference type="InterPro" id="IPR041033">
    <property type="entry name" value="SpaA_PFL_dom_1"/>
</dbReference>
<protein>
    <submittedName>
        <fullName evidence="8">Isopeptide-forming domain-containing fimbrial protein</fullName>
    </submittedName>
</protein>
<dbReference type="Proteomes" id="UP001213042">
    <property type="component" value="Unassembled WGS sequence"/>
</dbReference>
<evidence type="ECO:0000256" key="5">
    <source>
        <dbReference type="SAM" id="Phobius"/>
    </source>
</evidence>
<dbReference type="AlphaFoldDB" id="A0AAW6EB66"/>
<keyword evidence="1" id="KW-0134">Cell wall</keyword>